<sequence length="56" mass="6135">MASHGLFRKRVSYMLSDVLIHFTHVSTEMLFQLPVPGAHGWISRVNTALEPAGGNG</sequence>
<name>A0A9N8MLD4_9BURK</name>
<organism evidence="1 2">
    <name type="scientific">Paraburkholderia domus</name>
    <dbReference type="NCBI Taxonomy" id="2793075"/>
    <lineage>
        <taxon>Bacteria</taxon>
        <taxon>Pseudomonadati</taxon>
        <taxon>Pseudomonadota</taxon>
        <taxon>Betaproteobacteria</taxon>
        <taxon>Burkholderiales</taxon>
        <taxon>Burkholderiaceae</taxon>
        <taxon>Paraburkholderia</taxon>
    </lineage>
</organism>
<reference evidence="1" key="1">
    <citation type="submission" date="2021-02" db="EMBL/GenBank/DDBJ databases">
        <authorList>
            <person name="Vanwijnsberghe S."/>
        </authorList>
    </citation>
    <scope>NUCLEOTIDE SEQUENCE</scope>
    <source>
        <strain evidence="1">R-70211</strain>
    </source>
</reference>
<gene>
    <name evidence="1" type="ORF">R70211_00964</name>
</gene>
<comment type="caution">
    <text evidence="1">The sequence shown here is derived from an EMBL/GenBank/DDBJ whole genome shotgun (WGS) entry which is preliminary data.</text>
</comment>
<proteinExistence type="predicted"/>
<dbReference type="EMBL" id="CAJNAS010000002">
    <property type="protein sequence ID" value="CAE6867963.1"/>
    <property type="molecule type" value="Genomic_DNA"/>
</dbReference>
<keyword evidence="2" id="KW-1185">Reference proteome</keyword>
<protein>
    <submittedName>
        <fullName evidence="1">Uncharacterized protein</fullName>
    </submittedName>
</protein>
<dbReference type="Proteomes" id="UP000675121">
    <property type="component" value="Unassembled WGS sequence"/>
</dbReference>
<evidence type="ECO:0000313" key="1">
    <source>
        <dbReference type="EMBL" id="CAE6867963.1"/>
    </source>
</evidence>
<evidence type="ECO:0000313" key="2">
    <source>
        <dbReference type="Proteomes" id="UP000675121"/>
    </source>
</evidence>
<accession>A0A9N8MLD4</accession>
<dbReference type="AlphaFoldDB" id="A0A9N8MLD4"/>